<protein>
    <submittedName>
        <fullName evidence="1">(wild Malaysian banana) hypothetical protein</fullName>
    </submittedName>
</protein>
<dbReference type="EnsemblPlants" id="Ma06_t02830.1">
    <property type="protein sequence ID" value="Ma06_p02830.1"/>
    <property type="gene ID" value="Ma06_g02830"/>
</dbReference>
<dbReference type="Proteomes" id="UP000012960">
    <property type="component" value="Unplaced"/>
</dbReference>
<organism evidence="2 3">
    <name type="scientific">Musa acuminata subsp. malaccensis</name>
    <name type="common">Wild banana</name>
    <name type="synonym">Musa malaccensis</name>
    <dbReference type="NCBI Taxonomy" id="214687"/>
    <lineage>
        <taxon>Eukaryota</taxon>
        <taxon>Viridiplantae</taxon>
        <taxon>Streptophyta</taxon>
        <taxon>Embryophyta</taxon>
        <taxon>Tracheophyta</taxon>
        <taxon>Spermatophyta</taxon>
        <taxon>Magnoliopsida</taxon>
        <taxon>Liliopsida</taxon>
        <taxon>Zingiberales</taxon>
        <taxon>Musaceae</taxon>
        <taxon>Musa</taxon>
    </lineage>
</organism>
<reference evidence="1" key="1">
    <citation type="submission" date="2021-03" db="EMBL/GenBank/DDBJ databases">
        <authorList>
            <consortium name="Genoscope - CEA"/>
            <person name="William W."/>
        </authorList>
    </citation>
    <scope>NUCLEOTIDE SEQUENCE</scope>
    <source>
        <strain evidence="1">Doubled-haploid Pahang</strain>
    </source>
</reference>
<reference evidence="2" key="2">
    <citation type="submission" date="2021-05" db="UniProtKB">
        <authorList>
            <consortium name="EnsemblPlants"/>
        </authorList>
    </citation>
    <scope>IDENTIFICATION</scope>
    <source>
        <strain evidence="2">subsp. malaccensis</strain>
    </source>
</reference>
<name>A0A804JBY8_MUSAM</name>
<evidence type="ECO:0000313" key="1">
    <source>
        <dbReference type="EMBL" id="CAG1845110.1"/>
    </source>
</evidence>
<sequence length="87" mass="9856">MKCSATTFVEAYANMGLSELNLHDADRNVEGKLVRRNDGGVLSVQATELKRAGGWWGCRGRPGVRSPRRRRLLHQHVPRRMGRMRTA</sequence>
<dbReference type="Gramene" id="Ma06_t02830.1">
    <property type="protein sequence ID" value="Ma06_p02830.1"/>
    <property type="gene ID" value="Ma06_g02830"/>
</dbReference>
<accession>A0A804JBY8</accession>
<gene>
    <name evidence="1" type="ORF">GSMUA_149050.1</name>
</gene>
<evidence type="ECO:0000313" key="2">
    <source>
        <dbReference type="EnsemblPlants" id="Ma06_p02830.1"/>
    </source>
</evidence>
<dbReference type="EMBL" id="HG996471">
    <property type="protein sequence ID" value="CAG1845110.1"/>
    <property type="molecule type" value="Genomic_DNA"/>
</dbReference>
<proteinExistence type="predicted"/>
<dbReference type="InParanoid" id="A0A804JBY8"/>
<keyword evidence="3" id="KW-1185">Reference proteome</keyword>
<dbReference type="AlphaFoldDB" id="A0A804JBY8"/>
<evidence type="ECO:0000313" key="3">
    <source>
        <dbReference type="Proteomes" id="UP000012960"/>
    </source>
</evidence>